<evidence type="ECO:0000256" key="4">
    <source>
        <dbReference type="SAM" id="Phobius"/>
    </source>
</evidence>
<comment type="caution">
    <text evidence="9">The sequence shown here is derived from an EMBL/GenBank/DDBJ whole genome shotgun (WGS) entry which is preliminary data.</text>
</comment>
<evidence type="ECO:0000259" key="8">
    <source>
        <dbReference type="Pfam" id="PF25967"/>
    </source>
</evidence>
<evidence type="ECO:0000259" key="7">
    <source>
        <dbReference type="Pfam" id="PF25954"/>
    </source>
</evidence>
<dbReference type="Gene3D" id="2.40.50.100">
    <property type="match status" value="1"/>
</dbReference>
<name>A0A432LUN4_9GAMM</name>
<dbReference type="Pfam" id="PF25917">
    <property type="entry name" value="BSH_RND"/>
    <property type="match status" value="1"/>
</dbReference>
<comment type="similarity">
    <text evidence="2">Belongs to the membrane fusion protein (MFP) (TC 8.A.1) family.</text>
</comment>
<evidence type="ECO:0000256" key="1">
    <source>
        <dbReference type="ARBA" id="ARBA00004196"/>
    </source>
</evidence>
<keyword evidence="10" id="KW-1185">Reference proteome</keyword>
<dbReference type="AlphaFoldDB" id="A0A432LUN4"/>
<evidence type="ECO:0000259" key="6">
    <source>
        <dbReference type="Pfam" id="PF25917"/>
    </source>
</evidence>
<evidence type="ECO:0000313" key="10">
    <source>
        <dbReference type="Proteomes" id="UP000267077"/>
    </source>
</evidence>
<dbReference type="Pfam" id="PF25954">
    <property type="entry name" value="Beta-barrel_RND_2"/>
    <property type="match status" value="1"/>
</dbReference>
<dbReference type="FunFam" id="2.40.30.170:FF:000010">
    <property type="entry name" value="Efflux RND transporter periplasmic adaptor subunit"/>
    <property type="match status" value="1"/>
</dbReference>
<keyword evidence="4" id="KW-1133">Transmembrane helix</keyword>
<dbReference type="PANTHER" id="PTHR30469">
    <property type="entry name" value="MULTIDRUG RESISTANCE PROTEIN MDTA"/>
    <property type="match status" value="1"/>
</dbReference>
<feature type="domain" description="Multidrug resistance protein MdtA-like C-terminal permuted SH3" evidence="8">
    <location>
        <begin position="317"/>
        <end position="370"/>
    </location>
</feature>
<protein>
    <submittedName>
        <fullName evidence="9">Efflux RND transporter periplasmic adaptor subunit</fullName>
    </submittedName>
</protein>
<dbReference type="EMBL" id="RYZR01000004">
    <property type="protein sequence ID" value="RUL65045.1"/>
    <property type="molecule type" value="Genomic_DNA"/>
</dbReference>
<proteinExistence type="inferred from homology"/>
<sequence>MSSANANSPLHSGKPSHGARLVLIGLGVALVALAAYGVISRISDRHTLTNDTNRNAVATVNVMTPKAAPKDQQLTLPGTVASWQDAQIYARTTGYVAKWYVDIGARVKKGQLLADLDTPDVDNQLLQGKAQMRTDEANMNFAKITADRYEKLVTQGLVATQTGDQFVAQYKADVATVQADAANVAHLQNLEDFKHIIAPFDGVITQRNLDIGALIDAGSTGSNLFLIADTSQLRVYVDVPETFAGSVSIGMPAQVSLNTYGAKPVTGTVARTADALDPTTRTLRTEIDIDNASQVLVPGVYANVKLGVSTSTHDYTVPSNTLLFRSEGLRVALVDNQQHVHLQPVTLGRDFGSTVEVTEGLQDNDRIVISPPDSMYEGQQVNIAQSDDKSKQPAAQK</sequence>
<dbReference type="Gene3D" id="2.40.30.170">
    <property type="match status" value="1"/>
</dbReference>
<dbReference type="RefSeq" id="WP_126673147.1">
    <property type="nucleotide sequence ID" value="NZ_RYZR01000004.1"/>
</dbReference>
<dbReference type="GO" id="GO:0015562">
    <property type="term" value="F:efflux transmembrane transporter activity"/>
    <property type="evidence" value="ECO:0007669"/>
    <property type="project" value="TreeGrafter"/>
</dbReference>
<comment type="subcellular location">
    <subcellularLocation>
        <location evidence="1">Cell envelope</location>
    </subcellularLocation>
</comment>
<dbReference type="GO" id="GO:1990281">
    <property type="term" value="C:efflux pump complex"/>
    <property type="evidence" value="ECO:0007669"/>
    <property type="project" value="TreeGrafter"/>
</dbReference>
<dbReference type="InterPro" id="IPR058624">
    <property type="entry name" value="MdtA-like_HH"/>
</dbReference>
<accession>A0A432LUN4</accession>
<feature type="domain" description="Multidrug resistance protein MdtA-like alpha-helical hairpin" evidence="5">
    <location>
        <begin position="125"/>
        <end position="185"/>
    </location>
</feature>
<dbReference type="InterPro" id="IPR058625">
    <property type="entry name" value="MdtA-like_BSH"/>
</dbReference>
<dbReference type="SUPFAM" id="SSF111369">
    <property type="entry name" value="HlyD-like secretion proteins"/>
    <property type="match status" value="1"/>
</dbReference>
<dbReference type="NCBIfam" id="TIGR01730">
    <property type="entry name" value="RND_mfp"/>
    <property type="match status" value="1"/>
</dbReference>
<reference evidence="9 10" key="1">
    <citation type="submission" date="2018-12" db="EMBL/GenBank/DDBJ databases">
        <title>Dyella dinghuensis sp. nov. DHOA06 and Dyella choica sp. nov. 4M-K27, isolated from forest soil.</title>
        <authorList>
            <person name="Qiu L.-H."/>
            <person name="Gao Z.-H."/>
        </authorList>
    </citation>
    <scope>NUCLEOTIDE SEQUENCE [LARGE SCALE GENOMIC DNA]</scope>
    <source>
        <strain evidence="9 10">DHOA06</strain>
    </source>
</reference>
<dbReference type="Pfam" id="PF25876">
    <property type="entry name" value="HH_MFP_RND"/>
    <property type="match status" value="1"/>
</dbReference>
<organism evidence="9 10">
    <name type="scientific">Dyella dinghuensis</name>
    <dbReference type="NCBI Taxonomy" id="1920169"/>
    <lineage>
        <taxon>Bacteria</taxon>
        <taxon>Pseudomonadati</taxon>
        <taxon>Pseudomonadota</taxon>
        <taxon>Gammaproteobacteria</taxon>
        <taxon>Lysobacterales</taxon>
        <taxon>Rhodanobacteraceae</taxon>
        <taxon>Dyella</taxon>
    </lineage>
</organism>
<dbReference type="InterPro" id="IPR006143">
    <property type="entry name" value="RND_pump_MFP"/>
</dbReference>
<dbReference type="OrthoDB" id="9806939at2"/>
<keyword evidence="4" id="KW-0812">Transmembrane</keyword>
<feature type="domain" description="CusB-like beta-barrel" evidence="7">
    <location>
        <begin position="236"/>
        <end position="307"/>
    </location>
</feature>
<dbReference type="Gene3D" id="1.10.287.470">
    <property type="entry name" value="Helix hairpin bin"/>
    <property type="match status" value="1"/>
</dbReference>
<evidence type="ECO:0000259" key="5">
    <source>
        <dbReference type="Pfam" id="PF25876"/>
    </source>
</evidence>
<evidence type="ECO:0000256" key="3">
    <source>
        <dbReference type="ARBA" id="ARBA00022448"/>
    </source>
</evidence>
<dbReference type="InterPro" id="IPR058792">
    <property type="entry name" value="Beta-barrel_RND_2"/>
</dbReference>
<dbReference type="Gene3D" id="2.40.420.20">
    <property type="match status" value="1"/>
</dbReference>
<gene>
    <name evidence="9" type="ORF">EKH79_07255</name>
</gene>
<dbReference type="Pfam" id="PF25967">
    <property type="entry name" value="RND-MFP_C"/>
    <property type="match status" value="1"/>
</dbReference>
<feature type="transmembrane region" description="Helical" evidence="4">
    <location>
        <begin position="21"/>
        <end position="39"/>
    </location>
</feature>
<evidence type="ECO:0000313" key="9">
    <source>
        <dbReference type="EMBL" id="RUL65045.1"/>
    </source>
</evidence>
<evidence type="ECO:0000256" key="2">
    <source>
        <dbReference type="ARBA" id="ARBA00009477"/>
    </source>
</evidence>
<keyword evidence="3" id="KW-0813">Transport</keyword>
<keyword evidence="4" id="KW-0472">Membrane</keyword>
<feature type="domain" description="Multidrug resistance protein MdtA-like barrel-sandwich hybrid" evidence="6">
    <location>
        <begin position="86"/>
        <end position="224"/>
    </location>
</feature>
<dbReference type="Proteomes" id="UP000267077">
    <property type="component" value="Unassembled WGS sequence"/>
</dbReference>
<dbReference type="InterPro" id="IPR058627">
    <property type="entry name" value="MdtA-like_C"/>
</dbReference>
<dbReference type="PANTHER" id="PTHR30469:SF37">
    <property type="entry name" value="RAGD PROTEIN"/>
    <property type="match status" value="1"/>
</dbReference>